<dbReference type="InterPro" id="IPR011006">
    <property type="entry name" value="CheY-like_superfamily"/>
</dbReference>
<evidence type="ECO:0000256" key="10">
    <source>
        <dbReference type="ARBA" id="ARBA00023136"/>
    </source>
</evidence>
<dbReference type="PANTHER" id="PTHR43047">
    <property type="entry name" value="TWO-COMPONENT HISTIDINE PROTEIN KINASE"/>
    <property type="match status" value="1"/>
</dbReference>
<dbReference type="Gene3D" id="3.30.450.40">
    <property type="match status" value="2"/>
</dbReference>
<feature type="region of interest" description="Disordered" evidence="12">
    <location>
        <begin position="1"/>
        <end position="34"/>
    </location>
</feature>
<dbReference type="PROSITE" id="PS50112">
    <property type="entry name" value="PAS"/>
    <property type="match status" value="2"/>
</dbReference>
<evidence type="ECO:0000259" key="14">
    <source>
        <dbReference type="PROSITE" id="PS50110"/>
    </source>
</evidence>
<dbReference type="NCBIfam" id="TIGR00229">
    <property type="entry name" value="sensory_box"/>
    <property type="match status" value="2"/>
</dbReference>
<gene>
    <name evidence="17" type="ORF">C4K68_17845</name>
</gene>
<dbReference type="GO" id="GO:0005524">
    <property type="term" value="F:ATP binding"/>
    <property type="evidence" value="ECO:0007669"/>
    <property type="project" value="UniProtKB-KW"/>
</dbReference>
<comment type="catalytic activity">
    <reaction evidence="1">
        <text>ATP + protein L-histidine = ADP + protein N-phospho-L-histidine.</text>
        <dbReference type="EC" id="2.7.13.3"/>
    </reaction>
</comment>
<evidence type="ECO:0000313" key="17">
    <source>
        <dbReference type="EMBL" id="PPC76037.1"/>
    </source>
</evidence>
<evidence type="ECO:0000259" key="16">
    <source>
        <dbReference type="PROSITE" id="PS50113"/>
    </source>
</evidence>
<dbReference type="PROSITE" id="PS50109">
    <property type="entry name" value="HIS_KIN"/>
    <property type="match status" value="1"/>
</dbReference>
<dbReference type="Pfam" id="PF13426">
    <property type="entry name" value="PAS_9"/>
    <property type="match status" value="1"/>
</dbReference>
<keyword evidence="8" id="KW-0067">ATP-binding</keyword>
<dbReference type="SUPFAM" id="SSF55874">
    <property type="entry name" value="ATPase domain of HSP90 chaperone/DNA topoisomerase II/histidine kinase"/>
    <property type="match status" value="1"/>
</dbReference>
<evidence type="ECO:0000256" key="11">
    <source>
        <dbReference type="PROSITE-ProRule" id="PRU00169"/>
    </source>
</evidence>
<evidence type="ECO:0000256" key="2">
    <source>
        <dbReference type="ARBA" id="ARBA00004370"/>
    </source>
</evidence>
<dbReference type="InterPro" id="IPR004358">
    <property type="entry name" value="Sig_transdc_His_kin-like_C"/>
</dbReference>
<dbReference type="Gene3D" id="3.30.565.10">
    <property type="entry name" value="Histidine kinase-like ATPase, C-terminal domain"/>
    <property type="match status" value="1"/>
</dbReference>
<evidence type="ECO:0000256" key="1">
    <source>
        <dbReference type="ARBA" id="ARBA00000085"/>
    </source>
</evidence>
<dbReference type="InterPro" id="IPR036890">
    <property type="entry name" value="HATPase_C_sf"/>
</dbReference>
<feature type="modified residue" description="4-aspartylphosphate" evidence="11">
    <location>
        <position position="960"/>
    </location>
</feature>
<evidence type="ECO:0000256" key="9">
    <source>
        <dbReference type="ARBA" id="ARBA00023012"/>
    </source>
</evidence>
<comment type="subcellular location">
    <subcellularLocation>
        <location evidence="2">Membrane</location>
    </subcellularLocation>
</comment>
<dbReference type="PANTHER" id="PTHR43047:SF63">
    <property type="entry name" value="HISTIDINE KINASE"/>
    <property type="match status" value="1"/>
</dbReference>
<dbReference type="CDD" id="cd00082">
    <property type="entry name" value="HisKA"/>
    <property type="match status" value="1"/>
</dbReference>
<dbReference type="GO" id="GO:0005886">
    <property type="term" value="C:plasma membrane"/>
    <property type="evidence" value="ECO:0007669"/>
    <property type="project" value="TreeGrafter"/>
</dbReference>
<evidence type="ECO:0000259" key="15">
    <source>
        <dbReference type="PROSITE" id="PS50112"/>
    </source>
</evidence>
<dbReference type="InterPro" id="IPR013656">
    <property type="entry name" value="PAS_4"/>
</dbReference>
<feature type="domain" description="Histidine kinase" evidence="13">
    <location>
        <begin position="660"/>
        <end position="881"/>
    </location>
</feature>
<feature type="domain" description="PAC" evidence="16">
    <location>
        <begin position="281"/>
        <end position="333"/>
    </location>
</feature>
<keyword evidence="5" id="KW-0808">Transferase</keyword>
<dbReference type="InterPro" id="IPR001789">
    <property type="entry name" value="Sig_transdc_resp-reg_receiver"/>
</dbReference>
<dbReference type="Gene3D" id="3.30.450.20">
    <property type="entry name" value="PAS domain"/>
    <property type="match status" value="2"/>
</dbReference>
<dbReference type="CDD" id="cd00130">
    <property type="entry name" value="PAS"/>
    <property type="match status" value="1"/>
</dbReference>
<dbReference type="InterPro" id="IPR035965">
    <property type="entry name" value="PAS-like_dom_sf"/>
</dbReference>
<dbReference type="Gene3D" id="3.40.50.2300">
    <property type="match status" value="1"/>
</dbReference>
<dbReference type="InterPro" id="IPR000014">
    <property type="entry name" value="PAS"/>
</dbReference>
<evidence type="ECO:0000256" key="6">
    <source>
        <dbReference type="ARBA" id="ARBA00022741"/>
    </source>
</evidence>
<dbReference type="Pfam" id="PF13185">
    <property type="entry name" value="GAF_2"/>
    <property type="match status" value="1"/>
</dbReference>
<dbReference type="InterPro" id="IPR003018">
    <property type="entry name" value="GAF"/>
</dbReference>
<name>A0A2S5KMG8_9PROT</name>
<dbReference type="InterPro" id="IPR029016">
    <property type="entry name" value="GAF-like_dom_sf"/>
</dbReference>
<evidence type="ECO:0000256" key="7">
    <source>
        <dbReference type="ARBA" id="ARBA00022777"/>
    </source>
</evidence>
<dbReference type="SUPFAM" id="SSF47384">
    <property type="entry name" value="Homodimeric domain of signal transducing histidine kinase"/>
    <property type="match status" value="1"/>
</dbReference>
<dbReference type="Pfam" id="PF02518">
    <property type="entry name" value="HATPase_c"/>
    <property type="match status" value="1"/>
</dbReference>
<proteinExistence type="predicted"/>
<dbReference type="OrthoDB" id="5287350at2"/>
<protein>
    <recommendedName>
        <fullName evidence="3">histidine kinase</fullName>
        <ecNumber evidence="3">2.7.13.3</ecNumber>
    </recommendedName>
</protein>
<dbReference type="EC" id="2.7.13.3" evidence="3"/>
<organism evidence="17 18">
    <name type="scientific">Proteobacteria bacterium 228</name>
    <dbReference type="NCBI Taxonomy" id="2083153"/>
    <lineage>
        <taxon>Bacteria</taxon>
        <taxon>Pseudomonadati</taxon>
        <taxon>Pseudomonadota</taxon>
    </lineage>
</organism>
<dbReference type="InterPro" id="IPR003594">
    <property type="entry name" value="HATPase_dom"/>
</dbReference>
<evidence type="ECO:0000256" key="12">
    <source>
        <dbReference type="SAM" id="MobiDB-lite"/>
    </source>
</evidence>
<dbReference type="AlphaFoldDB" id="A0A2S5KMG8"/>
<dbReference type="Proteomes" id="UP000238196">
    <property type="component" value="Unassembled WGS sequence"/>
</dbReference>
<feature type="domain" description="PAC" evidence="16">
    <location>
        <begin position="405"/>
        <end position="457"/>
    </location>
</feature>
<dbReference type="SMART" id="SM00091">
    <property type="entry name" value="PAS"/>
    <property type="match status" value="2"/>
</dbReference>
<evidence type="ECO:0000256" key="4">
    <source>
        <dbReference type="ARBA" id="ARBA00022553"/>
    </source>
</evidence>
<dbReference type="SMART" id="SM00448">
    <property type="entry name" value="REC"/>
    <property type="match status" value="1"/>
</dbReference>
<dbReference type="FunFam" id="3.30.565.10:FF:000006">
    <property type="entry name" value="Sensor histidine kinase WalK"/>
    <property type="match status" value="1"/>
</dbReference>
<dbReference type="FunFam" id="1.10.287.130:FF:000038">
    <property type="entry name" value="Sensory transduction histidine kinase"/>
    <property type="match status" value="1"/>
</dbReference>
<dbReference type="GO" id="GO:0000155">
    <property type="term" value="F:phosphorelay sensor kinase activity"/>
    <property type="evidence" value="ECO:0007669"/>
    <property type="project" value="InterPro"/>
</dbReference>
<keyword evidence="9" id="KW-0902">Two-component regulatory system</keyword>
<evidence type="ECO:0000256" key="5">
    <source>
        <dbReference type="ARBA" id="ARBA00022679"/>
    </source>
</evidence>
<dbReference type="SUPFAM" id="SSF55785">
    <property type="entry name" value="PYP-like sensor domain (PAS domain)"/>
    <property type="match status" value="2"/>
</dbReference>
<dbReference type="InterPro" id="IPR005467">
    <property type="entry name" value="His_kinase_dom"/>
</dbReference>
<dbReference type="InterPro" id="IPR036097">
    <property type="entry name" value="HisK_dim/P_sf"/>
</dbReference>
<dbReference type="InterPro" id="IPR000700">
    <property type="entry name" value="PAS-assoc_C"/>
</dbReference>
<evidence type="ECO:0000256" key="3">
    <source>
        <dbReference type="ARBA" id="ARBA00012438"/>
    </source>
</evidence>
<dbReference type="PRINTS" id="PR00344">
    <property type="entry name" value="BCTRLSENSOR"/>
</dbReference>
<accession>A0A2S5KMG8</accession>
<evidence type="ECO:0000313" key="18">
    <source>
        <dbReference type="Proteomes" id="UP000238196"/>
    </source>
</evidence>
<keyword evidence="6" id="KW-0547">Nucleotide-binding</keyword>
<dbReference type="SMART" id="SM00065">
    <property type="entry name" value="GAF"/>
    <property type="match status" value="2"/>
</dbReference>
<keyword evidence="7" id="KW-0418">Kinase</keyword>
<dbReference type="Pfam" id="PF00512">
    <property type="entry name" value="HisKA"/>
    <property type="match status" value="1"/>
</dbReference>
<reference evidence="17 18" key="1">
    <citation type="submission" date="2018-02" db="EMBL/GenBank/DDBJ databases">
        <title>novel marine gammaproteobacteria from coastal saline agro ecosystem.</title>
        <authorList>
            <person name="Krishnan R."/>
            <person name="Ramesh Kumar N."/>
        </authorList>
    </citation>
    <scope>NUCLEOTIDE SEQUENCE [LARGE SCALE GENOMIC DNA]</scope>
    <source>
        <strain evidence="17 18">228</strain>
    </source>
</reference>
<dbReference type="SMART" id="SM00388">
    <property type="entry name" value="HisKA"/>
    <property type="match status" value="1"/>
</dbReference>
<dbReference type="Gene3D" id="1.10.287.130">
    <property type="match status" value="1"/>
</dbReference>
<evidence type="ECO:0000256" key="8">
    <source>
        <dbReference type="ARBA" id="ARBA00022840"/>
    </source>
</evidence>
<comment type="caution">
    <text evidence="17">The sequence shown here is derived from an EMBL/GenBank/DDBJ whole genome shotgun (WGS) entry which is preliminary data.</text>
</comment>
<feature type="domain" description="PAS" evidence="15">
    <location>
        <begin position="204"/>
        <end position="250"/>
    </location>
</feature>
<sequence length="1030" mass="114629">MTQNLSGDDPQRQEDSILHTPDQWHAPMTTDTSSRFEQERLKTLHLLKLLDTNPDPGFDRITALAKTIFDVPMVAVSLIDHDRQWFKSAIGLPVCQTAREIAFCDKVIEDGELLIVEDAHTDPKFASNELVTGEPFIRFYAGVPIRPLNNFDIGTLCIIDTVPRQLSDKDKAVLLGLAEQVEELIRHHYSRIRLERQGLENTQALARYSAIVSEAAAGIIRINSQGLIQDANPFILNLLGYQLDELLNRNVSCLMPAPWAQDHDRYISTYLEGRPPTIIGTGREVMATHKSGQLIPIHLAVSQVKLTNGQPPEFIGILSDLSALRDAQQREQAERELLKAIIDASSVPIYVKDLKGHYIIANQASINVMGLTELENGDYLPTITIDNEDAKSISDADSRVLASGKPEKLTVRQLQGQNRVFEITKSAMQDSGGRISGIVNVAHDITPILEANTKISEQEQLLSVLHRGLTDYSALMSGDQLWAFLKQALRKMTRSDFALIGEVIYPDAVPSLKIHAITDLSWSEESRNLMEKLKAGDFLLNNPHTLLGRVFAGGETVLTTDLASDPRRSGFPPGHPPLQNYLGVPIFDNEQLIGMYAIANIHKPLNDDLVTWLQPFTATCSLLIKLYRQMDDRARFTDELRQARDEQERASRAKTEFLSSMSHELRTPLNSILGFSQLLLSSRKAPLSERQETQVQQIYKSGQHLLTLINEVLDLARIESGTIGFSIEPIALEDVIRESLDTVSSIADAAGIRVLRAATNPARTPRVMADYTRLKQVLINLLSNAIKYNTPQGSVQLEWARHEDHTYHIRIIDTGIGIDNSRLDELFQPFSRLGAENTAIEGTGVGLALTKKLVENMKGQIGVRSEQHKGSEFWISLPAADDDEDVPTLADGTGTATTDAAAPLPLQQRRILYVEDNPANQRLMMDVFEDLDEFQLICAYDAPLGIELARVEQPALIIMDINLPGMDGFQARRLLAQDSMTKHIPVIALSANAMRTDIDKGLSEGFTDYLTKPFDISKLINAIETYARQD</sequence>
<dbReference type="Pfam" id="PF01590">
    <property type="entry name" value="GAF"/>
    <property type="match status" value="1"/>
</dbReference>
<keyword evidence="10" id="KW-0472">Membrane</keyword>
<dbReference type="CDD" id="cd16922">
    <property type="entry name" value="HATPase_EvgS-ArcB-TorS-like"/>
    <property type="match status" value="1"/>
</dbReference>
<feature type="domain" description="PAS" evidence="15">
    <location>
        <begin position="334"/>
        <end position="375"/>
    </location>
</feature>
<dbReference type="Pfam" id="PF00072">
    <property type="entry name" value="Response_reg"/>
    <property type="match status" value="1"/>
</dbReference>
<dbReference type="EMBL" id="PRLP01000058">
    <property type="protein sequence ID" value="PPC76037.1"/>
    <property type="molecule type" value="Genomic_DNA"/>
</dbReference>
<dbReference type="GO" id="GO:0009927">
    <property type="term" value="F:histidine phosphotransfer kinase activity"/>
    <property type="evidence" value="ECO:0007669"/>
    <property type="project" value="TreeGrafter"/>
</dbReference>
<keyword evidence="4 11" id="KW-0597">Phosphoprotein</keyword>
<dbReference type="Pfam" id="PF08448">
    <property type="entry name" value="PAS_4"/>
    <property type="match status" value="1"/>
</dbReference>
<dbReference type="InterPro" id="IPR003661">
    <property type="entry name" value="HisK_dim/P_dom"/>
</dbReference>
<dbReference type="SUPFAM" id="SSF55781">
    <property type="entry name" value="GAF domain-like"/>
    <property type="match status" value="2"/>
</dbReference>
<dbReference type="SUPFAM" id="SSF52172">
    <property type="entry name" value="CheY-like"/>
    <property type="match status" value="1"/>
</dbReference>
<evidence type="ECO:0000259" key="13">
    <source>
        <dbReference type="PROSITE" id="PS50109"/>
    </source>
</evidence>
<feature type="domain" description="Response regulatory" evidence="14">
    <location>
        <begin position="910"/>
        <end position="1027"/>
    </location>
</feature>
<dbReference type="PROSITE" id="PS50110">
    <property type="entry name" value="RESPONSE_REGULATORY"/>
    <property type="match status" value="1"/>
</dbReference>
<dbReference type="SMART" id="SM00387">
    <property type="entry name" value="HATPase_c"/>
    <property type="match status" value="1"/>
</dbReference>
<dbReference type="PROSITE" id="PS50113">
    <property type="entry name" value="PAC"/>
    <property type="match status" value="2"/>
</dbReference>